<dbReference type="GO" id="GO:0004190">
    <property type="term" value="F:aspartic-type endopeptidase activity"/>
    <property type="evidence" value="ECO:0007669"/>
    <property type="project" value="UniProtKB-KW"/>
</dbReference>
<protein>
    <recommendedName>
        <fullName evidence="23">Reverse transcriptase</fullName>
    </recommendedName>
</protein>
<dbReference type="Pfam" id="PF17921">
    <property type="entry name" value="Integrase_H2C2"/>
    <property type="match status" value="1"/>
</dbReference>
<dbReference type="SUPFAM" id="SSF53098">
    <property type="entry name" value="Ribonuclease H-like"/>
    <property type="match status" value="1"/>
</dbReference>
<keyword evidence="22" id="KW-1185">Reference proteome</keyword>
<evidence type="ECO:0000256" key="5">
    <source>
        <dbReference type="ARBA" id="ARBA00022723"/>
    </source>
</evidence>
<evidence type="ECO:0000259" key="18">
    <source>
        <dbReference type="PROSITE" id="PS50013"/>
    </source>
</evidence>
<name>A0A9Q3H474_9BASI</name>
<dbReference type="GO" id="GO:0046872">
    <property type="term" value="F:metal ion binding"/>
    <property type="evidence" value="ECO:0007669"/>
    <property type="project" value="UniProtKB-KW"/>
</dbReference>
<organism evidence="21 22">
    <name type="scientific">Austropuccinia psidii MF-1</name>
    <dbReference type="NCBI Taxonomy" id="1389203"/>
    <lineage>
        <taxon>Eukaryota</taxon>
        <taxon>Fungi</taxon>
        <taxon>Dikarya</taxon>
        <taxon>Basidiomycota</taxon>
        <taxon>Pucciniomycotina</taxon>
        <taxon>Pucciniomycetes</taxon>
        <taxon>Pucciniales</taxon>
        <taxon>Sphaerophragmiaceae</taxon>
        <taxon>Austropuccinia</taxon>
    </lineage>
</organism>
<keyword evidence="13" id="KW-0239">DNA-directed DNA polymerase</keyword>
<dbReference type="SUPFAM" id="SSF54160">
    <property type="entry name" value="Chromo domain-like"/>
    <property type="match status" value="1"/>
</dbReference>
<dbReference type="InterPro" id="IPR056924">
    <property type="entry name" value="SH3_Tf2-1"/>
</dbReference>
<evidence type="ECO:0000256" key="17">
    <source>
        <dbReference type="SAM" id="MobiDB-lite"/>
    </source>
</evidence>
<dbReference type="CDD" id="cd00024">
    <property type="entry name" value="CD_CSD"/>
    <property type="match status" value="1"/>
</dbReference>
<dbReference type="InterPro" id="IPR043502">
    <property type="entry name" value="DNA/RNA_pol_sf"/>
</dbReference>
<dbReference type="GO" id="GO:0004519">
    <property type="term" value="F:endonuclease activity"/>
    <property type="evidence" value="ECO:0007669"/>
    <property type="project" value="UniProtKB-KW"/>
</dbReference>
<keyword evidence="4" id="KW-0540">Nuclease</keyword>
<dbReference type="Gene3D" id="2.40.50.40">
    <property type="match status" value="1"/>
</dbReference>
<dbReference type="GO" id="GO:0006508">
    <property type="term" value="P:proteolysis"/>
    <property type="evidence" value="ECO:0007669"/>
    <property type="project" value="UniProtKB-KW"/>
</dbReference>
<comment type="caution">
    <text evidence="21">The sequence shown here is derived from an EMBL/GenBank/DDBJ whole genome shotgun (WGS) entry which is preliminary data.</text>
</comment>
<feature type="domain" description="Chromo" evidence="18">
    <location>
        <begin position="1373"/>
        <end position="1423"/>
    </location>
</feature>
<evidence type="ECO:0000313" key="22">
    <source>
        <dbReference type="Proteomes" id="UP000765509"/>
    </source>
</evidence>
<evidence type="ECO:0000256" key="10">
    <source>
        <dbReference type="ARBA" id="ARBA00022884"/>
    </source>
</evidence>
<evidence type="ECO:0000256" key="8">
    <source>
        <dbReference type="ARBA" id="ARBA00022801"/>
    </source>
</evidence>
<dbReference type="InterPro" id="IPR001584">
    <property type="entry name" value="Integrase_cat-core"/>
</dbReference>
<dbReference type="Pfam" id="PF24626">
    <property type="entry name" value="SH3_Tf2-1"/>
    <property type="match status" value="1"/>
</dbReference>
<dbReference type="InterPro" id="IPR041577">
    <property type="entry name" value="RT_RNaseH_2"/>
</dbReference>
<dbReference type="PROSITE" id="PS50994">
    <property type="entry name" value="INTEGRASE"/>
    <property type="match status" value="1"/>
</dbReference>
<evidence type="ECO:0000256" key="6">
    <source>
        <dbReference type="ARBA" id="ARBA00022750"/>
    </source>
</evidence>
<dbReference type="GO" id="GO:0005634">
    <property type="term" value="C:nucleus"/>
    <property type="evidence" value="ECO:0007669"/>
    <property type="project" value="UniProtKB-ARBA"/>
</dbReference>
<dbReference type="GO" id="GO:0003723">
    <property type="term" value="F:RNA binding"/>
    <property type="evidence" value="ECO:0007669"/>
    <property type="project" value="UniProtKB-KW"/>
</dbReference>
<dbReference type="CDD" id="cd00303">
    <property type="entry name" value="retropepsin_like"/>
    <property type="match status" value="1"/>
</dbReference>
<feature type="region of interest" description="Disordered" evidence="17">
    <location>
        <begin position="1"/>
        <end position="28"/>
    </location>
</feature>
<keyword evidence="8" id="KW-0378">Hydrolase</keyword>
<keyword evidence="16" id="KW-0511">Multifunctional enzyme</keyword>
<evidence type="ECO:0000256" key="7">
    <source>
        <dbReference type="ARBA" id="ARBA00022759"/>
    </source>
</evidence>
<evidence type="ECO:0000256" key="16">
    <source>
        <dbReference type="ARBA" id="ARBA00023268"/>
    </source>
</evidence>
<proteinExistence type="predicted"/>
<keyword evidence="14" id="KW-0238">DNA-binding</keyword>
<dbReference type="Gene3D" id="1.10.340.70">
    <property type="match status" value="1"/>
</dbReference>
<dbReference type="GO" id="GO:0003964">
    <property type="term" value="F:RNA-directed DNA polymerase activity"/>
    <property type="evidence" value="ECO:0007669"/>
    <property type="project" value="UniProtKB-KW"/>
</dbReference>
<dbReference type="GO" id="GO:0003677">
    <property type="term" value="F:DNA binding"/>
    <property type="evidence" value="ECO:0007669"/>
    <property type="project" value="UniProtKB-KW"/>
</dbReference>
<dbReference type="SMART" id="SM00298">
    <property type="entry name" value="CHROMO"/>
    <property type="match status" value="1"/>
</dbReference>
<keyword evidence="15" id="KW-0233">DNA recombination</keyword>
<dbReference type="PANTHER" id="PTHR37984">
    <property type="entry name" value="PROTEIN CBG26694"/>
    <property type="match status" value="1"/>
</dbReference>
<dbReference type="OrthoDB" id="6759297at2759"/>
<dbReference type="InterPro" id="IPR043128">
    <property type="entry name" value="Rev_trsase/Diguanyl_cyclase"/>
</dbReference>
<dbReference type="SUPFAM" id="SSF50630">
    <property type="entry name" value="Acid proteases"/>
    <property type="match status" value="1"/>
</dbReference>
<dbReference type="PROSITE" id="PS50878">
    <property type="entry name" value="RT_POL"/>
    <property type="match status" value="1"/>
</dbReference>
<keyword evidence="5" id="KW-0479">Metal-binding</keyword>
<dbReference type="FunFam" id="3.30.420.10:FF:000032">
    <property type="entry name" value="Retrovirus-related Pol polyprotein from transposon 297-like Protein"/>
    <property type="match status" value="1"/>
</dbReference>
<evidence type="ECO:0000256" key="9">
    <source>
        <dbReference type="ARBA" id="ARBA00022842"/>
    </source>
</evidence>
<keyword evidence="1" id="KW-0645">Protease</keyword>
<evidence type="ECO:0000256" key="12">
    <source>
        <dbReference type="ARBA" id="ARBA00022918"/>
    </source>
</evidence>
<dbReference type="Gene3D" id="3.30.420.10">
    <property type="entry name" value="Ribonuclease H-like superfamily/Ribonuclease H"/>
    <property type="match status" value="1"/>
</dbReference>
<accession>A0A9Q3H474</accession>
<dbReference type="InterPro" id="IPR041588">
    <property type="entry name" value="Integrase_H2C2"/>
</dbReference>
<evidence type="ECO:0000313" key="21">
    <source>
        <dbReference type="EMBL" id="MBW0489339.1"/>
    </source>
</evidence>
<dbReference type="Gene3D" id="3.10.10.10">
    <property type="entry name" value="HIV Type 1 Reverse Transcriptase, subunit A, domain 1"/>
    <property type="match status" value="1"/>
</dbReference>
<dbReference type="InterPro" id="IPR016197">
    <property type="entry name" value="Chromo-like_dom_sf"/>
</dbReference>
<dbReference type="Proteomes" id="UP000765509">
    <property type="component" value="Unassembled WGS sequence"/>
</dbReference>
<keyword evidence="7" id="KW-0255">Endonuclease</keyword>
<reference evidence="21" key="1">
    <citation type="submission" date="2021-03" db="EMBL/GenBank/DDBJ databases">
        <title>Draft genome sequence of rust myrtle Austropuccinia psidii MF-1, a brazilian biotype.</title>
        <authorList>
            <person name="Quecine M.C."/>
            <person name="Pachon D.M.R."/>
            <person name="Bonatelli M.L."/>
            <person name="Correr F.H."/>
            <person name="Franceschini L.M."/>
            <person name="Leite T.F."/>
            <person name="Margarido G.R.A."/>
            <person name="Almeida C.A."/>
            <person name="Ferrarezi J.A."/>
            <person name="Labate C.A."/>
        </authorList>
    </citation>
    <scope>NUCLEOTIDE SEQUENCE</scope>
    <source>
        <strain evidence="21">MF-1</strain>
    </source>
</reference>
<dbReference type="InterPro" id="IPR036397">
    <property type="entry name" value="RNaseH_sf"/>
</dbReference>
<evidence type="ECO:0000256" key="2">
    <source>
        <dbReference type="ARBA" id="ARBA00022679"/>
    </source>
</evidence>
<dbReference type="GO" id="GO:0006338">
    <property type="term" value="P:chromatin remodeling"/>
    <property type="evidence" value="ECO:0007669"/>
    <property type="project" value="UniProtKB-ARBA"/>
</dbReference>
<dbReference type="InterPro" id="IPR000953">
    <property type="entry name" value="Chromo/chromo_shadow_dom"/>
</dbReference>
<keyword evidence="12" id="KW-0695">RNA-directed DNA polymerase</keyword>
<gene>
    <name evidence="21" type="ORF">O181_029054</name>
</gene>
<dbReference type="Pfam" id="PF17919">
    <property type="entry name" value="RT_RNaseH_2"/>
    <property type="match status" value="1"/>
</dbReference>
<evidence type="ECO:0000256" key="1">
    <source>
        <dbReference type="ARBA" id="ARBA00022670"/>
    </source>
</evidence>
<evidence type="ECO:0000259" key="20">
    <source>
        <dbReference type="PROSITE" id="PS50994"/>
    </source>
</evidence>
<dbReference type="PANTHER" id="PTHR37984:SF5">
    <property type="entry name" value="PROTEIN NYNRIN-LIKE"/>
    <property type="match status" value="1"/>
</dbReference>
<dbReference type="GO" id="GO:0015074">
    <property type="term" value="P:DNA integration"/>
    <property type="evidence" value="ECO:0007669"/>
    <property type="project" value="UniProtKB-KW"/>
</dbReference>
<dbReference type="InterPro" id="IPR050951">
    <property type="entry name" value="Retrovirus_Pol_polyprotein"/>
</dbReference>
<evidence type="ECO:0000259" key="19">
    <source>
        <dbReference type="PROSITE" id="PS50878"/>
    </source>
</evidence>
<evidence type="ECO:0008006" key="23">
    <source>
        <dbReference type="Google" id="ProtNLM"/>
    </source>
</evidence>
<feature type="domain" description="Reverse transcriptase" evidence="19">
    <location>
        <begin position="557"/>
        <end position="736"/>
    </location>
</feature>
<dbReference type="InterPro" id="IPR021109">
    <property type="entry name" value="Peptidase_aspartic_dom_sf"/>
</dbReference>
<dbReference type="Gene3D" id="2.40.70.10">
    <property type="entry name" value="Acid Proteases"/>
    <property type="match status" value="1"/>
</dbReference>
<dbReference type="GO" id="GO:0006310">
    <property type="term" value="P:DNA recombination"/>
    <property type="evidence" value="ECO:0007669"/>
    <property type="project" value="UniProtKB-KW"/>
</dbReference>
<evidence type="ECO:0000256" key="3">
    <source>
        <dbReference type="ARBA" id="ARBA00022695"/>
    </source>
</evidence>
<evidence type="ECO:0000256" key="4">
    <source>
        <dbReference type="ARBA" id="ARBA00022722"/>
    </source>
</evidence>
<keyword evidence="6" id="KW-0064">Aspartyl protease</keyword>
<keyword evidence="11" id="KW-0229">DNA integration</keyword>
<evidence type="ECO:0000256" key="14">
    <source>
        <dbReference type="ARBA" id="ARBA00023125"/>
    </source>
</evidence>
<dbReference type="InterPro" id="IPR012337">
    <property type="entry name" value="RNaseH-like_sf"/>
</dbReference>
<keyword evidence="9" id="KW-0460">Magnesium</keyword>
<feature type="domain" description="Integrase catalytic" evidence="20">
    <location>
        <begin position="1067"/>
        <end position="1226"/>
    </location>
</feature>
<dbReference type="Gene3D" id="3.30.70.270">
    <property type="match status" value="2"/>
</dbReference>
<evidence type="ECO:0000256" key="13">
    <source>
        <dbReference type="ARBA" id="ARBA00022932"/>
    </source>
</evidence>
<dbReference type="EMBL" id="AVOT02010029">
    <property type="protein sequence ID" value="MBW0489339.1"/>
    <property type="molecule type" value="Genomic_DNA"/>
</dbReference>
<keyword evidence="2" id="KW-0808">Transferase</keyword>
<keyword evidence="10" id="KW-0694">RNA-binding</keyword>
<dbReference type="GO" id="GO:0003887">
    <property type="term" value="F:DNA-directed DNA polymerase activity"/>
    <property type="evidence" value="ECO:0007669"/>
    <property type="project" value="UniProtKB-KW"/>
</dbReference>
<dbReference type="SUPFAM" id="SSF56672">
    <property type="entry name" value="DNA/RNA polymerases"/>
    <property type="match status" value="1"/>
</dbReference>
<dbReference type="PROSITE" id="PS50013">
    <property type="entry name" value="CHROMO_2"/>
    <property type="match status" value="1"/>
</dbReference>
<dbReference type="InterPro" id="IPR000477">
    <property type="entry name" value="RT_dom"/>
</dbReference>
<evidence type="ECO:0000256" key="15">
    <source>
        <dbReference type="ARBA" id="ARBA00023172"/>
    </source>
</evidence>
<dbReference type="Pfam" id="PF00078">
    <property type="entry name" value="RVT_1"/>
    <property type="match status" value="1"/>
</dbReference>
<evidence type="ECO:0000256" key="11">
    <source>
        <dbReference type="ARBA" id="ARBA00022908"/>
    </source>
</evidence>
<dbReference type="CDD" id="cd01647">
    <property type="entry name" value="RT_LTR"/>
    <property type="match status" value="1"/>
</dbReference>
<dbReference type="Pfam" id="PF00665">
    <property type="entry name" value="rve"/>
    <property type="match status" value="1"/>
</dbReference>
<keyword evidence="3" id="KW-0548">Nucleotidyltransferase</keyword>
<sequence>MTNSYRPPQSPTTSSPNSQIPLMDPSGNPMSEVLMLRGMLEQVLNRLTDRSQDTRATVEPRDIPNLCFTGNPTELGPFLYAINDYLPSVAGQFVSEQRKINWVARHFRYDPSRAATASTQPPSYNWWLSLLKENASVQGLPLESNFLPSNPYVLSCLISLESFLENWLTTLATAYSSTKECPTSAPCCLPSPYSPFSTTSFSSFSQTYTTRVCFECLQPYTPTHRTGPNRTCPNPKATAKERSVFLNSVAKALAVIGSDTVPGEVPSANEELVHELHAFDDNSSLQASNIPLGVSSLTLEDDQSLSLLALQEAWESHATDDPITLAAVKVHFVDASRLLLRFTVKTPKLGEVQGNALIDSGAAGSFVNQSFAEKFSLPLISRQTPLQVQGYNGVRGEDITHLWNGAILLYDTHSTPYTSMVGANVTNIGKVDLILGMPWLRAADAWVGGRSAAMRIGCKVFTGALAINPSVVQNSVLSKNADPALPQDRAPYNVPSFLSPFLSIFYDEGSLSSLPPHRPGFDCVIKLKPNCISPFGGLYQLSHAENMQLRTYLDDLLKKGFIRLSSSPAAAPIFFVKVTGREDRPCVDYRGLNSVTVRDSYPIPHLSLLLDNLQGCKFLAKLDLKAAFNLLRVDPDSVPLTAFWTPWGLYKYLVMPFGLANAPATFQRFLQHILCEYLDVFCFVYLDDILVFARTYEDHKDHLIKIFSCLHANKLTLSPQNCEYFQTEVLFLGFKFSTQGISMDPAKLSTITTWPYPKDLKTLWQFLGSCNFYRRFIHDYLGIARPLTNLTRNGEDIVAGLGTCSVRLAFDLLISCFMREPLLQHFDFAKPWVIHVDCSTFAMAGILCQPDSSNKLHPVCYFSHKWTTVESAWQVHAQDLCPCPRDRQDGHLFCLLFLSISHILWERTTQLTLQAGGVTFIPLLVISSSGSFAGSLSVGVLDTNQPSLKQHDPYFVIPSPSELARLLCLSKDYEPNHADVWKDSQGFLWHNARLFVPPNGRGIISAAFHTSPMGGHQGLARTLSSITRTFSWPGLQKELFYTATCDSCQRAKAVPQPPTGFLKGIPVSSQPWSIIGMDFIVKLPRSHGYDAILVIVDIFTKGAHFIPCMESMDAPALASLFLDHFVRYHGFPQRIITDRGSLFVSTFWQNVCAKLGTKPTPSTVYHPQTDGQTKRMNQTLEEYLRHFCSYRQENWVDLLPLAELCLNNTTATSTGFSPFFLWQGFHPRVNALLSTSLVPAADKFVCLLFDSQKQALGHLAKARELHAKYYNKGRCQGISFQAGDKVLLSRKYITTLRPSSKLDFLYLGPFLVQEMVGPNAVRLHIGHVYPKLHPVFNLSLVIPYKEPSLNPHHPLPPIEPNIVAHFPSSIDWQRISEILDFRIFKGQRQYLLRWEGCGPAHDSWVPLISISQDLDKFLMHFHRLHPQYPSFCVPKQQQRPRMGDALAQLPVIK</sequence>